<protein>
    <submittedName>
        <fullName evidence="3">Inosine-uridine preferring nucleoside hydrolase</fullName>
    </submittedName>
</protein>
<evidence type="ECO:0000313" key="3">
    <source>
        <dbReference type="EMBL" id="QDT61685.1"/>
    </source>
</evidence>
<keyword evidence="1" id="KW-0732">Signal</keyword>
<evidence type="ECO:0000259" key="2">
    <source>
        <dbReference type="Pfam" id="PF01156"/>
    </source>
</evidence>
<dbReference type="OrthoDB" id="209323at2"/>
<dbReference type="Gene3D" id="3.90.245.10">
    <property type="entry name" value="Ribonucleoside hydrolase-like"/>
    <property type="match status" value="1"/>
</dbReference>
<evidence type="ECO:0000256" key="1">
    <source>
        <dbReference type="SAM" id="SignalP"/>
    </source>
</evidence>
<dbReference type="PANTHER" id="PTHR43264">
    <property type="match status" value="1"/>
</dbReference>
<dbReference type="EMBL" id="CP036272">
    <property type="protein sequence ID" value="QDT61685.1"/>
    <property type="molecule type" value="Genomic_DNA"/>
</dbReference>
<accession>A0A517SZV3</accession>
<dbReference type="Pfam" id="PF01156">
    <property type="entry name" value="IU_nuc_hydro"/>
    <property type="match status" value="1"/>
</dbReference>
<feature type="signal peptide" evidence="1">
    <location>
        <begin position="1"/>
        <end position="26"/>
    </location>
</feature>
<dbReference type="Proteomes" id="UP000315003">
    <property type="component" value="Chromosome"/>
</dbReference>
<dbReference type="GO" id="GO:0016799">
    <property type="term" value="F:hydrolase activity, hydrolyzing N-glycosyl compounds"/>
    <property type="evidence" value="ECO:0007669"/>
    <property type="project" value="InterPro"/>
</dbReference>
<proteinExistence type="predicted"/>
<feature type="chain" id="PRO_5021711796" evidence="1">
    <location>
        <begin position="27"/>
        <end position="347"/>
    </location>
</feature>
<keyword evidence="4" id="KW-1185">Reference proteome</keyword>
<organism evidence="3 4">
    <name type="scientific">Stieleria bergensis</name>
    <dbReference type="NCBI Taxonomy" id="2528025"/>
    <lineage>
        <taxon>Bacteria</taxon>
        <taxon>Pseudomonadati</taxon>
        <taxon>Planctomycetota</taxon>
        <taxon>Planctomycetia</taxon>
        <taxon>Pirellulales</taxon>
        <taxon>Pirellulaceae</taxon>
        <taxon>Stieleria</taxon>
    </lineage>
</organism>
<dbReference type="InterPro" id="IPR001910">
    <property type="entry name" value="Inosine/uridine_hydrolase_dom"/>
</dbReference>
<dbReference type="InterPro" id="IPR036452">
    <property type="entry name" value="Ribo_hydro-like"/>
</dbReference>
<name>A0A517SZV3_9BACT</name>
<gene>
    <name evidence="3" type="ORF">SV7mr_42240</name>
</gene>
<dbReference type="AlphaFoldDB" id="A0A517SZV3"/>
<feature type="domain" description="Inosine/uridine-preferring nucleoside hydrolase" evidence="2">
    <location>
        <begin position="33"/>
        <end position="255"/>
    </location>
</feature>
<evidence type="ECO:0000313" key="4">
    <source>
        <dbReference type="Proteomes" id="UP000315003"/>
    </source>
</evidence>
<reference evidence="3 4" key="1">
    <citation type="submission" date="2019-02" db="EMBL/GenBank/DDBJ databases">
        <title>Deep-cultivation of Planctomycetes and their phenomic and genomic characterization uncovers novel biology.</title>
        <authorList>
            <person name="Wiegand S."/>
            <person name="Jogler M."/>
            <person name="Boedeker C."/>
            <person name="Pinto D."/>
            <person name="Vollmers J."/>
            <person name="Rivas-Marin E."/>
            <person name="Kohn T."/>
            <person name="Peeters S.H."/>
            <person name="Heuer A."/>
            <person name="Rast P."/>
            <person name="Oberbeckmann S."/>
            <person name="Bunk B."/>
            <person name="Jeske O."/>
            <person name="Meyerdierks A."/>
            <person name="Storesund J.E."/>
            <person name="Kallscheuer N."/>
            <person name="Luecker S."/>
            <person name="Lage O.M."/>
            <person name="Pohl T."/>
            <person name="Merkel B.J."/>
            <person name="Hornburger P."/>
            <person name="Mueller R.-W."/>
            <person name="Bruemmer F."/>
            <person name="Labrenz M."/>
            <person name="Spormann A.M."/>
            <person name="Op den Camp H."/>
            <person name="Overmann J."/>
            <person name="Amann R."/>
            <person name="Jetten M.S.M."/>
            <person name="Mascher T."/>
            <person name="Medema M.H."/>
            <person name="Devos D.P."/>
            <person name="Kaster A.-K."/>
            <person name="Ovreas L."/>
            <person name="Rohde M."/>
            <person name="Galperin M.Y."/>
            <person name="Jogler C."/>
        </authorList>
    </citation>
    <scope>NUCLEOTIDE SEQUENCE [LARGE SCALE GENOMIC DNA]</scope>
    <source>
        <strain evidence="3 4">SV_7m_r</strain>
    </source>
</reference>
<sequence precursor="true">MRLQNRFSRLLASVIVCVVCVSNCVAESRPTPIIFDTDIGNDCDDVLALGMIHALQSRGECELLAVTITKDHELAAAFTDAINTFYGRGDIPIGVCRSGVTPAPGKFNPLAVKRDDGKLRYPHDLASGKDAPEAVDVLRKSLASADDGSVVIAQVGFSTNLANLLKSNPDKHSPLTGQELVAQKVKLLSIMAGAFKQIRNDKGERYDHREYNVIKDIPAAKTIVADWPTAIVWSGFEIGKNLPFPHQSILRDYRYAKHHPLPDAYIAYIPPPHNRPTWDLTSVLYGIRPNHDYFALSKPGTVEVADDGFTTFSETSDGRDRYLVLTPKHAIRATEALVQLSSQPPTN</sequence>
<dbReference type="RefSeq" id="WP_145275926.1">
    <property type="nucleotide sequence ID" value="NZ_CP036272.1"/>
</dbReference>
<dbReference type="PANTHER" id="PTHR43264:SF1">
    <property type="entry name" value="INOSINE_URIDINE-PREFERRING NUCLEOSIDE HYDROLASE DOMAIN-CONTAINING PROTEIN"/>
    <property type="match status" value="1"/>
</dbReference>
<keyword evidence="3" id="KW-0378">Hydrolase</keyword>
<dbReference type="CDD" id="cd02652">
    <property type="entry name" value="nuc_hydro_2"/>
    <property type="match status" value="1"/>
</dbReference>
<dbReference type="SUPFAM" id="SSF53590">
    <property type="entry name" value="Nucleoside hydrolase"/>
    <property type="match status" value="1"/>
</dbReference>